<evidence type="ECO:0000313" key="2">
    <source>
        <dbReference type="Proteomes" id="UP001162483"/>
    </source>
</evidence>
<dbReference type="EMBL" id="CATNWA010015720">
    <property type="protein sequence ID" value="CAI9586134.1"/>
    <property type="molecule type" value="Genomic_DNA"/>
</dbReference>
<dbReference type="Proteomes" id="UP001162483">
    <property type="component" value="Unassembled WGS sequence"/>
</dbReference>
<reference evidence="1" key="1">
    <citation type="submission" date="2023-05" db="EMBL/GenBank/DDBJ databases">
        <authorList>
            <person name="Stuckert A."/>
        </authorList>
    </citation>
    <scope>NUCLEOTIDE SEQUENCE</scope>
</reference>
<proteinExistence type="predicted"/>
<organism evidence="1 2">
    <name type="scientific">Staurois parvus</name>
    <dbReference type="NCBI Taxonomy" id="386267"/>
    <lineage>
        <taxon>Eukaryota</taxon>
        <taxon>Metazoa</taxon>
        <taxon>Chordata</taxon>
        <taxon>Craniata</taxon>
        <taxon>Vertebrata</taxon>
        <taxon>Euteleostomi</taxon>
        <taxon>Amphibia</taxon>
        <taxon>Batrachia</taxon>
        <taxon>Anura</taxon>
        <taxon>Neobatrachia</taxon>
        <taxon>Ranoidea</taxon>
        <taxon>Ranidae</taxon>
        <taxon>Staurois</taxon>
    </lineage>
</organism>
<name>A0ABN9EMV7_9NEOB</name>
<evidence type="ECO:0000313" key="1">
    <source>
        <dbReference type="EMBL" id="CAI9586134.1"/>
    </source>
</evidence>
<protein>
    <submittedName>
        <fullName evidence="1">Uncharacterized protein</fullName>
    </submittedName>
</protein>
<gene>
    <name evidence="1" type="ORF">SPARVUS_LOCUS10321163</name>
</gene>
<comment type="caution">
    <text evidence="1">The sequence shown here is derived from an EMBL/GenBank/DDBJ whole genome shotgun (WGS) entry which is preliminary data.</text>
</comment>
<sequence>MEYPPSGWYTAQRRSRLRMDGCLQPGMETPSPGSCGELQLSPGIGLCKSISPPRY</sequence>
<accession>A0ABN9EMV7</accession>
<keyword evidence="2" id="KW-1185">Reference proteome</keyword>